<sequence length="58" mass="6939">MDQEVSVMGVNIKVTHYYIIIIFVGVIEFFRNIIFNQVNNLMVLFSGCYWWGYYYSVT</sequence>
<keyword evidence="1" id="KW-0812">Transmembrane</keyword>
<accession>A0A2N1M337</accession>
<keyword evidence="1" id="KW-1133">Transmembrane helix</keyword>
<dbReference type="Proteomes" id="UP000233469">
    <property type="component" value="Unassembled WGS sequence"/>
</dbReference>
<organism evidence="2 3">
    <name type="scientific">Rhizophagus irregularis</name>
    <dbReference type="NCBI Taxonomy" id="588596"/>
    <lineage>
        <taxon>Eukaryota</taxon>
        <taxon>Fungi</taxon>
        <taxon>Fungi incertae sedis</taxon>
        <taxon>Mucoromycota</taxon>
        <taxon>Glomeromycotina</taxon>
        <taxon>Glomeromycetes</taxon>
        <taxon>Glomerales</taxon>
        <taxon>Glomeraceae</taxon>
        <taxon>Rhizophagus</taxon>
    </lineage>
</organism>
<reference evidence="2 3" key="2">
    <citation type="submission" date="2017-10" db="EMBL/GenBank/DDBJ databases">
        <title>Extensive intraspecific genome diversity in a model arbuscular mycorrhizal fungus.</title>
        <authorList>
            <person name="Chen E.C.H."/>
            <person name="Morin E."/>
            <person name="Baudet D."/>
            <person name="Noel J."/>
            <person name="Ndikumana S."/>
            <person name="Charron P."/>
            <person name="St-Onge C."/>
            <person name="Giorgi J."/>
            <person name="Grigoriev I.V."/>
            <person name="Roux C."/>
            <person name="Martin F.M."/>
            <person name="Corradi N."/>
        </authorList>
    </citation>
    <scope>NUCLEOTIDE SEQUENCE [LARGE SCALE GENOMIC DNA]</scope>
    <source>
        <strain evidence="2 3">C2</strain>
    </source>
</reference>
<feature type="transmembrane region" description="Helical" evidence="1">
    <location>
        <begin position="41"/>
        <end position="57"/>
    </location>
</feature>
<comment type="caution">
    <text evidence="2">The sequence shown here is derived from an EMBL/GenBank/DDBJ whole genome shotgun (WGS) entry which is preliminary data.</text>
</comment>
<dbReference type="EMBL" id="LLXL01006282">
    <property type="protein sequence ID" value="PKK56056.1"/>
    <property type="molecule type" value="Genomic_DNA"/>
</dbReference>
<feature type="transmembrane region" description="Helical" evidence="1">
    <location>
        <begin position="15"/>
        <end position="34"/>
    </location>
</feature>
<name>A0A2N1M337_9GLOM</name>
<dbReference type="AlphaFoldDB" id="A0A2N1M337"/>
<protein>
    <submittedName>
        <fullName evidence="2">Uncharacterized protein</fullName>
    </submittedName>
</protein>
<evidence type="ECO:0000313" key="3">
    <source>
        <dbReference type="Proteomes" id="UP000233469"/>
    </source>
</evidence>
<evidence type="ECO:0000313" key="2">
    <source>
        <dbReference type="EMBL" id="PKK56056.1"/>
    </source>
</evidence>
<proteinExistence type="predicted"/>
<keyword evidence="1" id="KW-0472">Membrane</keyword>
<gene>
    <name evidence="2" type="ORF">RhiirC2_800847</name>
</gene>
<evidence type="ECO:0000256" key="1">
    <source>
        <dbReference type="SAM" id="Phobius"/>
    </source>
</evidence>
<reference evidence="2 3" key="1">
    <citation type="submission" date="2016-04" db="EMBL/GenBank/DDBJ databases">
        <title>Genome analyses suggest a sexual origin of heterokaryosis in a supposedly ancient asexual fungus.</title>
        <authorList>
            <person name="Ropars J."/>
            <person name="Sedzielewska K."/>
            <person name="Noel J."/>
            <person name="Charron P."/>
            <person name="Farinelli L."/>
            <person name="Marton T."/>
            <person name="Kruger M."/>
            <person name="Pelin A."/>
            <person name="Brachmann A."/>
            <person name="Corradi N."/>
        </authorList>
    </citation>
    <scope>NUCLEOTIDE SEQUENCE [LARGE SCALE GENOMIC DNA]</scope>
    <source>
        <strain evidence="2 3">C2</strain>
    </source>
</reference>